<reference evidence="10" key="3">
    <citation type="submission" date="2025-09" db="UniProtKB">
        <authorList>
            <consortium name="Ensembl"/>
        </authorList>
    </citation>
    <scope>IDENTIFICATION</scope>
    <source>
        <strain evidence="10">Guanapo</strain>
    </source>
</reference>
<reference evidence="10" key="2">
    <citation type="submission" date="2025-08" db="UniProtKB">
        <authorList>
            <consortium name="Ensembl"/>
        </authorList>
    </citation>
    <scope>IDENTIFICATION</scope>
    <source>
        <strain evidence="10">Guanapo</strain>
    </source>
</reference>
<evidence type="ECO:0000256" key="5">
    <source>
        <dbReference type="ARBA" id="ARBA00023136"/>
    </source>
</evidence>
<keyword evidence="6 7" id="KW-0456">Lyase</keyword>
<sequence length="181" mass="19661">MLPKQVADDLRQGKPLQAQSYVSATVFFMVVSGVPQENGILHASEIASMALDLVGVCRTFRIPHKPGMQLQIRAGIHSPVVAGVVGTKMPRYCLFGDTVNTSSRMESTSLALKIQCSSSAFYLLEEIGGYVLECRGTLQVKQGKGDMVTYWLEGKKTTGPDSRPAKPNTEPEKDPFPVPGF</sequence>
<dbReference type="GO" id="GO:0004383">
    <property type="term" value="F:guanylate cyclase activity"/>
    <property type="evidence" value="ECO:0007669"/>
    <property type="project" value="TreeGrafter"/>
</dbReference>
<comment type="subcellular location">
    <subcellularLocation>
        <location evidence="1">Membrane</location>
    </subcellularLocation>
</comment>
<proteinExistence type="inferred from homology"/>
<evidence type="ECO:0000256" key="1">
    <source>
        <dbReference type="ARBA" id="ARBA00004370"/>
    </source>
</evidence>
<evidence type="ECO:0000256" key="8">
    <source>
        <dbReference type="SAM" id="MobiDB-lite"/>
    </source>
</evidence>
<dbReference type="SUPFAM" id="SSF55073">
    <property type="entry name" value="Nucleotide cyclase"/>
    <property type="match status" value="1"/>
</dbReference>
<dbReference type="SMART" id="SM00044">
    <property type="entry name" value="CYCc"/>
    <property type="match status" value="1"/>
</dbReference>
<organism evidence="10 11">
    <name type="scientific">Poecilia reticulata</name>
    <name type="common">Guppy</name>
    <name type="synonym">Acanthophacelus reticulatus</name>
    <dbReference type="NCBI Taxonomy" id="8081"/>
    <lineage>
        <taxon>Eukaryota</taxon>
        <taxon>Metazoa</taxon>
        <taxon>Chordata</taxon>
        <taxon>Craniata</taxon>
        <taxon>Vertebrata</taxon>
        <taxon>Euteleostomi</taxon>
        <taxon>Actinopterygii</taxon>
        <taxon>Neopterygii</taxon>
        <taxon>Teleostei</taxon>
        <taxon>Neoteleostei</taxon>
        <taxon>Acanthomorphata</taxon>
        <taxon>Ovalentaria</taxon>
        <taxon>Atherinomorphae</taxon>
        <taxon>Cyprinodontiformes</taxon>
        <taxon>Poeciliidae</taxon>
        <taxon>Poeciliinae</taxon>
        <taxon>Poecilia</taxon>
    </lineage>
</organism>
<keyword evidence="3" id="KW-0547">Nucleotide-binding</keyword>
<dbReference type="InterPro" id="IPR050401">
    <property type="entry name" value="Cyclic_nucleotide_synthase"/>
</dbReference>
<feature type="domain" description="Guanylate cyclase" evidence="9">
    <location>
        <begin position="28"/>
        <end position="106"/>
    </location>
</feature>
<feature type="region of interest" description="Disordered" evidence="8">
    <location>
        <begin position="153"/>
        <end position="181"/>
    </location>
</feature>
<evidence type="ECO:0000259" key="9">
    <source>
        <dbReference type="PROSITE" id="PS50125"/>
    </source>
</evidence>
<dbReference type="PANTHER" id="PTHR11920">
    <property type="entry name" value="GUANYLYL CYCLASE"/>
    <property type="match status" value="1"/>
</dbReference>
<keyword evidence="5" id="KW-0472">Membrane</keyword>
<dbReference type="GO" id="GO:0004016">
    <property type="term" value="F:adenylate cyclase activity"/>
    <property type="evidence" value="ECO:0007669"/>
    <property type="project" value="TreeGrafter"/>
</dbReference>
<dbReference type="GO" id="GO:0005886">
    <property type="term" value="C:plasma membrane"/>
    <property type="evidence" value="ECO:0007669"/>
    <property type="project" value="TreeGrafter"/>
</dbReference>
<dbReference type="PROSITE" id="PS50125">
    <property type="entry name" value="GUANYLATE_CYCLASE_2"/>
    <property type="match status" value="1"/>
</dbReference>
<comment type="similarity">
    <text evidence="7">Belongs to the adenylyl cyclase class-4/guanylyl cyclase family.</text>
</comment>
<evidence type="ECO:0000256" key="4">
    <source>
        <dbReference type="ARBA" id="ARBA00022989"/>
    </source>
</evidence>
<dbReference type="Bgee" id="ENSPREG00000015357">
    <property type="expression patterns" value="Expressed in head"/>
</dbReference>
<evidence type="ECO:0000256" key="2">
    <source>
        <dbReference type="ARBA" id="ARBA00022692"/>
    </source>
</evidence>
<dbReference type="OMA" id="CHESTAM"/>
<dbReference type="GO" id="GO:0007168">
    <property type="term" value="P:receptor guanylyl cyclase signaling pathway"/>
    <property type="evidence" value="ECO:0007669"/>
    <property type="project" value="TreeGrafter"/>
</dbReference>
<dbReference type="GO" id="GO:0000166">
    <property type="term" value="F:nucleotide binding"/>
    <property type="evidence" value="ECO:0007669"/>
    <property type="project" value="UniProtKB-KW"/>
</dbReference>
<dbReference type="Proteomes" id="UP000242638">
    <property type="component" value="Unassembled WGS sequence"/>
</dbReference>
<dbReference type="Gene3D" id="3.30.70.1230">
    <property type="entry name" value="Nucleotide cyclase"/>
    <property type="match status" value="1"/>
</dbReference>
<keyword evidence="4" id="KW-1133">Transmembrane helix</keyword>
<keyword evidence="2" id="KW-0812">Transmembrane</keyword>
<dbReference type="InterPro" id="IPR018297">
    <property type="entry name" value="A/G_cyclase_CS"/>
</dbReference>
<reference evidence="11" key="1">
    <citation type="submission" date="2013-11" db="EMBL/GenBank/DDBJ databases">
        <title>The genomic landscape of the Guanapo guppy.</title>
        <authorList>
            <person name="Kuenstner A."/>
            <person name="Dreyer C."/>
        </authorList>
    </citation>
    <scope>NUCLEOTIDE SEQUENCE</scope>
    <source>
        <strain evidence="11">Guanapo</strain>
    </source>
</reference>
<protein>
    <recommendedName>
        <fullName evidence="9">Guanylate cyclase domain-containing protein</fullName>
    </recommendedName>
</protein>
<dbReference type="AlphaFoldDB" id="A0A3P9PLN4"/>
<name>A0A3P9PLN4_POERE</name>
<dbReference type="Ensembl" id="ENSPRET00000022988.1">
    <property type="protein sequence ID" value="ENSPREP00000022751.1"/>
    <property type="gene ID" value="ENSPREG00000015357.1"/>
</dbReference>
<dbReference type="GeneTree" id="ENSGT00940000163785"/>
<dbReference type="InterPro" id="IPR001054">
    <property type="entry name" value="A/G_cyclase"/>
</dbReference>
<dbReference type="STRING" id="8081.ENSPREP00000022751"/>
<keyword evidence="11" id="KW-1185">Reference proteome</keyword>
<dbReference type="PANTHER" id="PTHR11920:SF458">
    <property type="entry name" value="GUANYLATE CYCLASE"/>
    <property type="match status" value="1"/>
</dbReference>
<dbReference type="CDD" id="cd07302">
    <property type="entry name" value="CHD"/>
    <property type="match status" value="1"/>
</dbReference>
<dbReference type="InterPro" id="IPR029787">
    <property type="entry name" value="Nucleotide_cyclase"/>
</dbReference>
<evidence type="ECO:0000256" key="6">
    <source>
        <dbReference type="ARBA" id="ARBA00023239"/>
    </source>
</evidence>
<evidence type="ECO:0000256" key="3">
    <source>
        <dbReference type="ARBA" id="ARBA00022741"/>
    </source>
</evidence>
<evidence type="ECO:0000313" key="10">
    <source>
        <dbReference type="Ensembl" id="ENSPREP00000022751.1"/>
    </source>
</evidence>
<dbReference type="GO" id="GO:0035556">
    <property type="term" value="P:intracellular signal transduction"/>
    <property type="evidence" value="ECO:0007669"/>
    <property type="project" value="InterPro"/>
</dbReference>
<dbReference type="Pfam" id="PF00211">
    <property type="entry name" value="Guanylate_cyc"/>
    <property type="match status" value="1"/>
</dbReference>
<evidence type="ECO:0000256" key="7">
    <source>
        <dbReference type="RuleBase" id="RU000405"/>
    </source>
</evidence>
<dbReference type="PROSITE" id="PS00452">
    <property type="entry name" value="GUANYLATE_CYCLASE_1"/>
    <property type="match status" value="1"/>
</dbReference>
<dbReference type="GO" id="GO:0001653">
    <property type="term" value="F:peptide receptor activity"/>
    <property type="evidence" value="ECO:0007669"/>
    <property type="project" value="TreeGrafter"/>
</dbReference>
<accession>A0A3P9PLN4</accession>
<evidence type="ECO:0000313" key="11">
    <source>
        <dbReference type="Proteomes" id="UP000242638"/>
    </source>
</evidence>